<feature type="transmembrane region" description="Helical" evidence="13">
    <location>
        <begin position="325"/>
        <end position="345"/>
    </location>
</feature>
<keyword evidence="8" id="KW-0675">Receptor</keyword>
<dbReference type="InterPro" id="IPR000276">
    <property type="entry name" value="GPCR_Rhodpsn"/>
</dbReference>
<evidence type="ECO:0000256" key="12">
    <source>
        <dbReference type="SAM" id="MobiDB-lite"/>
    </source>
</evidence>
<dbReference type="GO" id="GO:0004974">
    <property type="term" value="F:leukotriene receptor activity"/>
    <property type="evidence" value="ECO:0007669"/>
    <property type="project" value="UniProtKB-ARBA"/>
</dbReference>
<evidence type="ECO:0000256" key="1">
    <source>
        <dbReference type="ARBA" id="ARBA00004651"/>
    </source>
</evidence>
<proteinExistence type="inferred from homology"/>
<dbReference type="OrthoDB" id="5980579at2759"/>
<evidence type="ECO:0000259" key="14">
    <source>
        <dbReference type="PROSITE" id="PS50262"/>
    </source>
</evidence>
<accession>A0A9Q1GF38</accession>
<dbReference type="InterPro" id="IPR000826">
    <property type="entry name" value="Formyl_rcpt-rel"/>
</dbReference>
<evidence type="ECO:0000256" key="7">
    <source>
        <dbReference type="ARBA" id="ARBA00023136"/>
    </source>
</evidence>
<dbReference type="GO" id="GO:0005886">
    <property type="term" value="C:plasma membrane"/>
    <property type="evidence" value="ECO:0007669"/>
    <property type="project" value="UniProtKB-SubCell"/>
</dbReference>
<gene>
    <name evidence="15" type="ORF">SKAU_G00032710</name>
</gene>
<evidence type="ECO:0000256" key="5">
    <source>
        <dbReference type="ARBA" id="ARBA00022989"/>
    </source>
</evidence>
<feature type="transmembrane region" description="Helical" evidence="13">
    <location>
        <begin position="147"/>
        <end position="172"/>
    </location>
</feature>
<evidence type="ECO:0000256" key="4">
    <source>
        <dbReference type="ARBA" id="ARBA00022692"/>
    </source>
</evidence>
<keyword evidence="5 13" id="KW-1133">Transmembrane helix</keyword>
<keyword evidence="10" id="KW-0807">Transducer</keyword>
<comment type="caution">
    <text evidence="15">The sequence shown here is derived from an EMBL/GenBank/DDBJ whole genome shotgun (WGS) entry which is preliminary data.</text>
</comment>
<dbReference type="GO" id="GO:0006954">
    <property type="term" value="P:inflammatory response"/>
    <property type="evidence" value="ECO:0007669"/>
    <property type="project" value="TreeGrafter"/>
</dbReference>
<feature type="transmembrane region" description="Helical" evidence="13">
    <location>
        <begin position="192"/>
        <end position="210"/>
    </location>
</feature>
<organism evidence="15 16">
    <name type="scientific">Synaphobranchus kaupii</name>
    <name type="common">Kaup's arrowtooth eel</name>
    <dbReference type="NCBI Taxonomy" id="118154"/>
    <lineage>
        <taxon>Eukaryota</taxon>
        <taxon>Metazoa</taxon>
        <taxon>Chordata</taxon>
        <taxon>Craniata</taxon>
        <taxon>Vertebrata</taxon>
        <taxon>Euteleostomi</taxon>
        <taxon>Actinopterygii</taxon>
        <taxon>Neopterygii</taxon>
        <taxon>Teleostei</taxon>
        <taxon>Anguilliformes</taxon>
        <taxon>Synaphobranchidae</taxon>
        <taxon>Synaphobranchus</taxon>
    </lineage>
</organism>
<protein>
    <recommendedName>
        <fullName evidence="14">G-protein coupled receptors family 1 profile domain-containing protein</fullName>
    </recommendedName>
</protein>
<dbReference type="SUPFAM" id="SSF81321">
    <property type="entry name" value="Family A G protein-coupled receptor-like"/>
    <property type="match status" value="1"/>
</dbReference>
<evidence type="ECO:0000256" key="13">
    <source>
        <dbReference type="SAM" id="Phobius"/>
    </source>
</evidence>
<dbReference type="InterPro" id="IPR017452">
    <property type="entry name" value="GPCR_Rhodpsn_7TM"/>
</dbReference>
<evidence type="ECO:0000256" key="3">
    <source>
        <dbReference type="ARBA" id="ARBA00022553"/>
    </source>
</evidence>
<keyword evidence="7 13" id="KW-0472">Membrane</keyword>
<keyword evidence="2" id="KW-1003">Cell membrane</keyword>
<sequence>MVQSTTGKAAVFASPPDPAQPGPKETRISHFRLPVNGIPLNSAASLYTPHPFPILNTTASQPQESIVSNDASALVGALILCLVFLLGLPGNIFIIWSILARARKRSITTLLILNLACADGFLMALTVFFVVYLLKQNWVFGDLMCKVLFYLCCANMYASILLIMLMSLHRLVMVVKPRCGGALASRRAVKRLLVALWLLVLLLSLPALLFREARPDNRTLPQECSPNHTLPAYVIFQYTFETVVGFLLPYGVIICSYICILRRLRQTRFQRRIRSEKLILAIITTFGLLWLPYHIINMVQVGAAFCLPNSYLRNRLDSIWKSSRAVTSALAFISSCANPVLYAFAGKAHMQREGLGFMAKLFELMPLDAGTRKTCKANRDKAALGLKDRETEPLSTPLATPLLSATPIPLHLAPP</sequence>
<evidence type="ECO:0000256" key="8">
    <source>
        <dbReference type="ARBA" id="ARBA00023170"/>
    </source>
</evidence>
<dbReference type="Proteomes" id="UP001152622">
    <property type="component" value="Chromosome 1"/>
</dbReference>
<keyword evidence="9" id="KW-0325">Glycoprotein</keyword>
<evidence type="ECO:0000313" key="16">
    <source>
        <dbReference type="Proteomes" id="UP001152622"/>
    </source>
</evidence>
<evidence type="ECO:0000256" key="2">
    <source>
        <dbReference type="ARBA" id="ARBA00022475"/>
    </source>
</evidence>
<keyword evidence="16" id="KW-1185">Reference proteome</keyword>
<keyword evidence="6" id="KW-0297">G-protein coupled receptor</keyword>
<feature type="region of interest" description="Disordered" evidence="12">
    <location>
        <begin position="1"/>
        <end position="26"/>
    </location>
</feature>
<evidence type="ECO:0000313" key="15">
    <source>
        <dbReference type="EMBL" id="KAJ8382493.1"/>
    </source>
</evidence>
<name>A0A9Q1GF38_SYNKA</name>
<feature type="transmembrane region" description="Helical" evidence="13">
    <location>
        <begin position="73"/>
        <end position="99"/>
    </location>
</feature>
<feature type="domain" description="G-protein coupled receptors family 1 profile" evidence="14">
    <location>
        <begin position="90"/>
        <end position="342"/>
    </location>
</feature>
<dbReference type="Pfam" id="PF00001">
    <property type="entry name" value="7tm_1"/>
    <property type="match status" value="1"/>
</dbReference>
<feature type="transmembrane region" description="Helical" evidence="13">
    <location>
        <begin position="278"/>
        <end position="305"/>
    </location>
</feature>
<dbReference type="PANTHER" id="PTHR24225:SF72">
    <property type="entry name" value="G-PROTEIN COUPLED RECEPTORS FAMILY 1 PROFILE DOMAIN-CONTAINING PROTEIN-RELATED"/>
    <property type="match status" value="1"/>
</dbReference>
<dbReference type="FunFam" id="1.20.1070.10:FF:000109">
    <property type="entry name" value="Leukotriene B4 receptor"/>
    <property type="match status" value="1"/>
</dbReference>
<feature type="transmembrane region" description="Helical" evidence="13">
    <location>
        <begin position="111"/>
        <end position="135"/>
    </location>
</feature>
<dbReference type="GO" id="GO:0007200">
    <property type="term" value="P:phospholipase C-activating G protein-coupled receptor signaling pathway"/>
    <property type="evidence" value="ECO:0007669"/>
    <property type="project" value="TreeGrafter"/>
</dbReference>
<comment type="similarity">
    <text evidence="11">Belongs to the chemokine-like receptor (CMKLR) family.</text>
</comment>
<dbReference type="Gene3D" id="1.20.1070.10">
    <property type="entry name" value="Rhodopsin 7-helix transmembrane proteins"/>
    <property type="match status" value="1"/>
</dbReference>
<dbReference type="PANTHER" id="PTHR24225">
    <property type="entry name" value="CHEMOTACTIC RECEPTOR"/>
    <property type="match status" value="1"/>
</dbReference>
<dbReference type="AlphaFoldDB" id="A0A9Q1GF38"/>
<evidence type="ECO:0000256" key="11">
    <source>
        <dbReference type="ARBA" id="ARBA00025736"/>
    </source>
</evidence>
<feature type="transmembrane region" description="Helical" evidence="13">
    <location>
        <begin position="230"/>
        <end position="258"/>
    </location>
</feature>
<reference evidence="15" key="1">
    <citation type="journal article" date="2023" name="Science">
        <title>Genome structures resolve the early diversification of teleost fishes.</title>
        <authorList>
            <person name="Parey E."/>
            <person name="Louis A."/>
            <person name="Montfort J."/>
            <person name="Bouchez O."/>
            <person name="Roques C."/>
            <person name="Iampietro C."/>
            <person name="Lluch J."/>
            <person name="Castinel A."/>
            <person name="Donnadieu C."/>
            <person name="Desvignes T."/>
            <person name="Floi Bucao C."/>
            <person name="Jouanno E."/>
            <person name="Wen M."/>
            <person name="Mejri S."/>
            <person name="Dirks R."/>
            <person name="Jansen H."/>
            <person name="Henkel C."/>
            <person name="Chen W.J."/>
            <person name="Zahm M."/>
            <person name="Cabau C."/>
            <person name="Klopp C."/>
            <person name="Thompson A.W."/>
            <person name="Robinson-Rechavi M."/>
            <person name="Braasch I."/>
            <person name="Lecointre G."/>
            <person name="Bobe J."/>
            <person name="Postlethwait J.H."/>
            <person name="Berthelot C."/>
            <person name="Roest Crollius H."/>
            <person name="Guiguen Y."/>
        </authorList>
    </citation>
    <scope>NUCLEOTIDE SEQUENCE</scope>
    <source>
        <strain evidence="15">WJC10195</strain>
    </source>
</reference>
<dbReference type="GO" id="GO:0004875">
    <property type="term" value="F:complement receptor activity"/>
    <property type="evidence" value="ECO:0007669"/>
    <property type="project" value="TreeGrafter"/>
</dbReference>
<dbReference type="GO" id="GO:0007204">
    <property type="term" value="P:positive regulation of cytosolic calcium ion concentration"/>
    <property type="evidence" value="ECO:0007669"/>
    <property type="project" value="TreeGrafter"/>
</dbReference>
<evidence type="ECO:0000256" key="10">
    <source>
        <dbReference type="ARBA" id="ARBA00023224"/>
    </source>
</evidence>
<dbReference type="EMBL" id="JAINUF010000001">
    <property type="protein sequence ID" value="KAJ8382493.1"/>
    <property type="molecule type" value="Genomic_DNA"/>
</dbReference>
<dbReference type="PRINTS" id="PR00237">
    <property type="entry name" value="GPCRRHODOPSN"/>
</dbReference>
<evidence type="ECO:0000256" key="6">
    <source>
        <dbReference type="ARBA" id="ARBA00023040"/>
    </source>
</evidence>
<keyword evidence="4 13" id="KW-0812">Transmembrane</keyword>
<keyword evidence="3" id="KW-0597">Phosphoprotein</keyword>
<evidence type="ECO:0000256" key="9">
    <source>
        <dbReference type="ARBA" id="ARBA00023180"/>
    </source>
</evidence>
<dbReference type="PROSITE" id="PS50262">
    <property type="entry name" value="G_PROTEIN_RECEP_F1_2"/>
    <property type="match status" value="1"/>
</dbReference>
<comment type="subcellular location">
    <subcellularLocation>
        <location evidence="1">Cell membrane</location>
        <topology evidence="1">Multi-pass membrane protein</topology>
    </subcellularLocation>
</comment>